<reference evidence="2" key="1">
    <citation type="journal article" date="2011" name="Genome Biol.">
        <title>Comparative and functional genomics provide insights into the pathogenicity of dermatophytic fungi.</title>
        <authorList>
            <person name="Burmester A."/>
            <person name="Shelest E."/>
            <person name="Gloeckner G."/>
            <person name="Heddergott C."/>
            <person name="Schindler S."/>
            <person name="Staib P."/>
            <person name="Heidel A."/>
            <person name="Felder M."/>
            <person name="Petzold A."/>
            <person name="Szafranski K."/>
            <person name="Feuermann M."/>
            <person name="Pedruzzi I."/>
            <person name="Priebe S."/>
            <person name="Groth M."/>
            <person name="Winkler R."/>
            <person name="Li W."/>
            <person name="Kniemeyer O."/>
            <person name="Schroeckh V."/>
            <person name="Hertweck C."/>
            <person name="Hube B."/>
            <person name="White T.C."/>
            <person name="Platzer M."/>
            <person name="Guthke R."/>
            <person name="Heitman J."/>
            <person name="Woestemeyer J."/>
            <person name="Zipfel P.F."/>
            <person name="Monod M."/>
            <person name="Brakhage A.A."/>
        </authorList>
    </citation>
    <scope>NUCLEOTIDE SEQUENCE [LARGE SCALE GENOMIC DNA]</scope>
    <source>
        <strain evidence="2">HKI 0517</strain>
    </source>
</reference>
<name>D4D3M0_TRIVH</name>
<dbReference type="Proteomes" id="UP000008383">
    <property type="component" value="Unassembled WGS sequence"/>
</dbReference>
<accession>D4D3M0</accession>
<sequence>MLNCRLWFSERPKICLLNKLAFPCLSDGEMASQGRLFDRKISEGTELKGCSATHSHEDNVTSYFYIEWKLSHACTGIAGWNRFLIDAMGVEYFEGFGSRSDSLEPRLLRKEKKESLHRLSDSDKHLPRRSSI</sequence>
<evidence type="ECO:0000313" key="2">
    <source>
        <dbReference type="Proteomes" id="UP000008383"/>
    </source>
</evidence>
<dbReference type="KEGG" id="tve:TRV_01680"/>
<gene>
    <name evidence="1" type="ORF">TRV_01680</name>
</gene>
<evidence type="ECO:0000313" key="1">
    <source>
        <dbReference type="EMBL" id="EFE43570.1"/>
    </source>
</evidence>
<comment type="caution">
    <text evidence="1">The sequence shown here is derived from an EMBL/GenBank/DDBJ whole genome shotgun (WGS) entry which is preliminary data.</text>
</comment>
<proteinExistence type="predicted"/>
<dbReference type="RefSeq" id="XP_003024181.1">
    <property type="nucleotide sequence ID" value="XM_003024135.1"/>
</dbReference>
<dbReference type="GeneID" id="9579219"/>
<keyword evidence="2" id="KW-1185">Reference proteome</keyword>
<dbReference type="AlphaFoldDB" id="D4D3M0"/>
<dbReference type="EMBL" id="ACYE01000085">
    <property type="protein sequence ID" value="EFE43570.1"/>
    <property type="molecule type" value="Genomic_DNA"/>
</dbReference>
<dbReference type="HOGENOM" id="CLU_1918585_0_0_1"/>
<organism evidence="1 2">
    <name type="scientific">Trichophyton verrucosum (strain HKI 0517)</name>
    <dbReference type="NCBI Taxonomy" id="663202"/>
    <lineage>
        <taxon>Eukaryota</taxon>
        <taxon>Fungi</taxon>
        <taxon>Dikarya</taxon>
        <taxon>Ascomycota</taxon>
        <taxon>Pezizomycotina</taxon>
        <taxon>Eurotiomycetes</taxon>
        <taxon>Eurotiomycetidae</taxon>
        <taxon>Onygenales</taxon>
        <taxon>Arthrodermataceae</taxon>
        <taxon>Trichophyton</taxon>
    </lineage>
</organism>
<protein>
    <submittedName>
        <fullName evidence="1">Uncharacterized protein</fullName>
    </submittedName>
</protein>